<dbReference type="InterPro" id="IPR058240">
    <property type="entry name" value="rSAM_sf"/>
</dbReference>
<evidence type="ECO:0000256" key="2">
    <source>
        <dbReference type="ARBA" id="ARBA00004496"/>
    </source>
</evidence>
<dbReference type="CDD" id="cd01335">
    <property type="entry name" value="Radical_SAM"/>
    <property type="match status" value="1"/>
</dbReference>
<dbReference type="EMBL" id="PFLF01000081">
    <property type="protein sequence ID" value="PIY68841.1"/>
    <property type="molecule type" value="Genomic_DNA"/>
</dbReference>
<dbReference type="AlphaFoldDB" id="A0A2M7QC93"/>
<dbReference type="SMART" id="SM00729">
    <property type="entry name" value="Elp3"/>
    <property type="match status" value="1"/>
</dbReference>
<accession>A0A2M7QC93</accession>
<dbReference type="FunFam" id="3.20.20.70:FF:000014">
    <property type="entry name" value="Probable dual-specificity RNA methyltransferase RlmN"/>
    <property type="match status" value="1"/>
</dbReference>
<dbReference type="InterPro" id="IPR013785">
    <property type="entry name" value="Aldolase_TIM"/>
</dbReference>
<evidence type="ECO:0000313" key="14">
    <source>
        <dbReference type="EMBL" id="PIY68841.1"/>
    </source>
</evidence>
<dbReference type="GO" id="GO:0030488">
    <property type="term" value="P:tRNA methylation"/>
    <property type="evidence" value="ECO:0007669"/>
    <property type="project" value="InterPro"/>
</dbReference>
<dbReference type="GO" id="GO:0070475">
    <property type="term" value="P:rRNA base methylation"/>
    <property type="evidence" value="ECO:0007669"/>
    <property type="project" value="InterPro"/>
</dbReference>
<dbReference type="SFLD" id="SFLDS00029">
    <property type="entry name" value="Radical_SAM"/>
    <property type="match status" value="1"/>
</dbReference>
<evidence type="ECO:0000256" key="8">
    <source>
        <dbReference type="ARBA" id="ARBA00022691"/>
    </source>
</evidence>
<keyword evidence="12" id="KW-1015">Disulfide bond</keyword>
<dbReference type="PROSITE" id="PS51918">
    <property type="entry name" value="RADICAL_SAM"/>
    <property type="match status" value="1"/>
</dbReference>
<dbReference type="GO" id="GO:0046872">
    <property type="term" value="F:metal ion binding"/>
    <property type="evidence" value="ECO:0007669"/>
    <property type="project" value="UniProtKB-KW"/>
</dbReference>
<evidence type="ECO:0000256" key="7">
    <source>
        <dbReference type="ARBA" id="ARBA00022679"/>
    </source>
</evidence>
<keyword evidence="7 14" id="KW-0808">Transferase</keyword>
<dbReference type="InterPro" id="IPR040072">
    <property type="entry name" value="Methyltransferase_A"/>
</dbReference>
<sequence>MIDEFIKKNLLASFRMAQFNQAFYKDYISSFDELTTWSKRLREELKKAVSFSTLVAVKKIESSDHGTQKVLFSRISDDKCFESVLMRHGDGRNTVCVSCMIGCPVGCLFCATGKMKFVGNLSAQEIVDQVLHFARLLKKEKQSLSNIVFMGMGEPLLNLDQVMESIKILNSAEKMGFGIRRITISTSGITPKIFELMKRGYKGRLALSLHAPLQKLRESIIPIAKKYELLELVSAVKAFATRTQLRVSYEYILISGLNDKPTHAQKLVRLLSKTDPELVHVNLIPYNPVGKAAFIRSSSNAIHAFADVLTHAGIQNTFRVTMGDDIKAACGQLAAE</sequence>
<keyword evidence="11" id="KW-0411">Iron-sulfur</keyword>
<dbReference type="InterPro" id="IPR007197">
    <property type="entry name" value="rSAM"/>
</dbReference>
<evidence type="ECO:0000256" key="6">
    <source>
        <dbReference type="ARBA" id="ARBA00022603"/>
    </source>
</evidence>
<evidence type="ECO:0000256" key="11">
    <source>
        <dbReference type="ARBA" id="ARBA00023014"/>
    </source>
</evidence>
<dbReference type="InterPro" id="IPR006638">
    <property type="entry name" value="Elp3/MiaA/NifB-like_rSAM"/>
</dbReference>
<dbReference type="Gene3D" id="3.20.20.70">
    <property type="entry name" value="Aldolase class I"/>
    <property type="match status" value="1"/>
</dbReference>
<dbReference type="PANTHER" id="PTHR30544:SF5">
    <property type="entry name" value="RADICAL SAM CORE DOMAIN-CONTAINING PROTEIN"/>
    <property type="match status" value="1"/>
</dbReference>
<dbReference type="GO" id="GO:0008173">
    <property type="term" value="F:RNA methyltransferase activity"/>
    <property type="evidence" value="ECO:0007669"/>
    <property type="project" value="InterPro"/>
</dbReference>
<dbReference type="PIRSF" id="PIRSF006004">
    <property type="entry name" value="CHP00048"/>
    <property type="match status" value="1"/>
</dbReference>
<evidence type="ECO:0000256" key="4">
    <source>
        <dbReference type="ARBA" id="ARBA00022490"/>
    </source>
</evidence>
<evidence type="ECO:0000256" key="5">
    <source>
        <dbReference type="ARBA" id="ARBA00022552"/>
    </source>
</evidence>
<dbReference type="PANTHER" id="PTHR30544">
    <property type="entry name" value="23S RRNA METHYLTRANSFERASE"/>
    <property type="match status" value="1"/>
</dbReference>
<keyword evidence="5" id="KW-0698">rRNA processing</keyword>
<evidence type="ECO:0000259" key="13">
    <source>
        <dbReference type="PROSITE" id="PS51918"/>
    </source>
</evidence>
<dbReference type="InterPro" id="IPR004383">
    <property type="entry name" value="rRNA_lsu_MTrfase_RlmN/Cfr"/>
</dbReference>
<evidence type="ECO:0000256" key="1">
    <source>
        <dbReference type="ARBA" id="ARBA00001966"/>
    </source>
</evidence>
<comment type="caution">
    <text evidence="14">The sequence shown here is derived from an EMBL/GenBank/DDBJ whole genome shotgun (WGS) entry which is preliminary data.</text>
</comment>
<evidence type="ECO:0000256" key="9">
    <source>
        <dbReference type="ARBA" id="ARBA00022723"/>
    </source>
</evidence>
<comment type="subcellular location">
    <subcellularLocation>
        <location evidence="2">Cytoplasm</location>
    </subcellularLocation>
</comment>
<proteinExistence type="predicted"/>
<keyword evidence="8" id="KW-0949">S-adenosyl-L-methionine</keyword>
<dbReference type="Pfam" id="PF04055">
    <property type="entry name" value="Radical_SAM"/>
    <property type="match status" value="1"/>
</dbReference>
<dbReference type="SUPFAM" id="SSF102114">
    <property type="entry name" value="Radical SAM enzymes"/>
    <property type="match status" value="1"/>
</dbReference>
<comment type="cofactor">
    <cofactor evidence="1">
        <name>[4Fe-4S] cluster</name>
        <dbReference type="ChEBI" id="CHEBI:49883"/>
    </cofactor>
</comment>
<dbReference type="NCBIfam" id="TIGR00048">
    <property type="entry name" value="rRNA_mod_RlmN"/>
    <property type="match status" value="1"/>
</dbReference>
<feature type="domain" description="Radical SAM core" evidence="13">
    <location>
        <begin position="89"/>
        <end position="324"/>
    </location>
</feature>
<keyword evidence="10" id="KW-0408">Iron</keyword>
<evidence type="ECO:0000256" key="12">
    <source>
        <dbReference type="ARBA" id="ARBA00023157"/>
    </source>
</evidence>
<keyword evidence="3" id="KW-0004">4Fe-4S</keyword>
<dbReference type="InterPro" id="IPR027492">
    <property type="entry name" value="RNA_MTrfase_RlmN"/>
</dbReference>
<dbReference type="Gene3D" id="1.10.150.530">
    <property type="match status" value="1"/>
</dbReference>
<protein>
    <submittedName>
        <fullName evidence="14">23S rRNA (Adenine(2503)-C(2))-methyltransferase RlmN</fullName>
    </submittedName>
</protein>
<dbReference type="GO" id="GO:0005737">
    <property type="term" value="C:cytoplasm"/>
    <property type="evidence" value="ECO:0007669"/>
    <property type="project" value="UniProtKB-SubCell"/>
</dbReference>
<keyword evidence="6 14" id="KW-0489">Methyltransferase</keyword>
<organism evidence="14 15">
    <name type="scientific">Candidatus Roizmanbacteria bacterium CG_4_10_14_0_8_um_filter_39_9</name>
    <dbReference type="NCBI Taxonomy" id="1974829"/>
    <lineage>
        <taxon>Bacteria</taxon>
        <taxon>Candidatus Roizmaniibacteriota</taxon>
    </lineage>
</organism>
<dbReference type="GO" id="GO:0051539">
    <property type="term" value="F:4 iron, 4 sulfur cluster binding"/>
    <property type="evidence" value="ECO:0007669"/>
    <property type="project" value="UniProtKB-KW"/>
</dbReference>
<evidence type="ECO:0000256" key="10">
    <source>
        <dbReference type="ARBA" id="ARBA00023004"/>
    </source>
</evidence>
<dbReference type="SFLD" id="SFLDG01062">
    <property type="entry name" value="methyltransferase_(Class_A)"/>
    <property type="match status" value="1"/>
</dbReference>
<evidence type="ECO:0000313" key="15">
    <source>
        <dbReference type="Proteomes" id="UP000230108"/>
    </source>
</evidence>
<name>A0A2M7QC93_9BACT</name>
<keyword evidence="9" id="KW-0479">Metal-binding</keyword>
<dbReference type="SFLD" id="SFLDF00275">
    <property type="entry name" value="adenosine_C2_methyltransferase"/>
    <property type="match status" value="1"/>
</dbReference>
<gene>
    <name evidence="14" type="primary">rlmN</name>
    <name evidence="14" type="ORF">COY90_03845</name>
</gene>
<dbReference type="Proteomes" id="UP000230108">
    <property type="component" value="Unassembled WGS sequence"/>
</dbReference>
<keyword evidence="4" id="KW-0963">Cytoplasm</keyword>
<evidence type="ECO:0000256" key="3">
    <source>
        <dbReference type="ARBA" id="ARBA00022485"/>
    </source>
</evidence>
<reference evidence="15" key="1">
    <citation type="submission" date="2017-09" db="EMBL/GenBank/DDBJ databases">
        <title>Depth-based differentiation of microbial function through sediment-hosted aquifers and enrichment of novel symbionts in the deep terrestrial subsurface.</title>
        <authorList>
            <person name="Probst A.J."/>
            <person name="Ladd B."/>
            <person name="Jarett J.K."/>
            <person name="Geller-Mcgrath D.E."/>
            <person name="Sieber C.M.K."/>
            <person name="Emerson J.B."/>
            <person name="Anantharaman K."/>
            <person name="Thomas B.C."/>
            <person name="Malmstrom R."/>
            <person name="Stieglmeier M."/>
            <person name="Klingl A."/>
            <person name="Woyke T."/>
            <person name="Ryan C.M."/>
            <person name="Banfield J.F."/>
        </authorList>
    </citation>
    <scope>NUCLEOTIDE SEQUENCE [LARGE SCALE GENOMIC DNA]</scope>
</reference>